<comment type="catalytic activity">
    <reaction evidence="12 13">
        <text>(S)-dihydroorotate + a quinone = orotate + a quinol</text>
        <dbReference type="Rhea" id="RHEA:30187"/>
        <dbReference type="ChEBI" id="CHEBI:24646"/>
        <dbReference type="ChEBI" id="CHEBI:30839"/>
        <dbReference type="ChEBI" id="CHEBI:30864"/>
        <dbReference type="ChEBI" id="CHEBI:132124"/>
        <dbReference type="EC" id="1.3.5.2"/>
    </reaction>
</comment>
<dbReference type="NCBIfam" id="NF003644">
    <property type="entry name" value="PRK05286.1-1"/>
    <property type="match status" value="1"/>
</dbReference>
<evidence type="ECO:0000313" key="16">
    <source>
        <dbReference type="Proteomes" id="UP000030380"/>
    </source>
</evidence>
<accession>A0A0A3AUR4</accession>
<dbReference type="Gene3D" id="3.20.20.70">
    <property type="entry name" value="Aldolase class I"/>
    <property type="match status" value="1"/>
</dbReference>
<sequence>MYSFVKKGLFSLDAERAHDFTVKTLGIIGKTPAKYVLQTALCCPPGTEKVCMGIRFKNPIGLAAGADKNGDAIDGFGALGFGFIEVGTVTPLAQDGNPKPRQFRLQAAEGIINRNGFNNFGVDYLVENVKKARYDGVIGINIGKNTTTSVENGKADYIYCLNKVYNHAGYITINISSPNSPGLRSLQYGEALDDLLQALKARQTELADYYNKYVPITVKIAPDQTEAELVQIADTLRRHKMDGVIATNTTISRDSVSGLPNAEQQGGLSGKPLQPLSTQIIRRLHQELKGDIPIIGSGGIDSLTDGQCKIAAGAELLQLYSGLIYHGPQLVKALVAGIR</sequence>
<evidence type="ECO:0000256" key="3">
    <source>
        <dbReference type="ARBA" id="ARBA00005161"/>
    </source>
</evidence>
<evidence type="ECO:0000313" key="15">
    <source>
        <dbReference type="EMBL" id="KGQ70835.1"/>
    </source>
</evidence>
<reference evidence="15 16" key="1">
    <citation type="submission" date="2014-11" db="EMBL/GenBank/DDBJ databases">
        <title>Draft genome sequence of Chelonobacter oris 1662T, associated with respiratory disease in Hermann's Tortoises.</title>
        <authorList>
            <person name="Kudirkiene E."/>
            <person name="Hansen M.J."/>
            <person name="Bojesen A.M."/>
        </authorList>
    </citation>
    <scope>NUCLEOTIDE SEQUENCE [LARGE SCALE GENOMIC DNA]</scope>
    <source>
        <strain evidence="15 16">1662</strain>
    </source>
</reference>
<comment type="function">
    <text evidence="1 13">Catalyzes the conversion of dihydroorotate to orotate with quinone as electron acceptor.</text>
</comment>
<dbReference type="AlphaFoldDB" id="A0A0A3AUR4"/>
<evidence type="ECO:0000256" key="7">
    <source>
        <dbReference type="ARBA" id="ARBA00022630"/>
    </source>
</evidence>
<dbReference type="InterPro" id="IPR005720">
    <property type="entry name" value="Dihydroorotate_DH_cat"/>
</dbReference>
<dbReference type="STRING" id="505317.OA57_03790"/>
<keyword evidence="10 13" id="KW-0560">Oxidoreductase</keyword>
<dbReference type="GO" id="GO:0106430">
    <property type="term" value="F:dihydroorotate dehydrogenase (quinone) activity"/>
    <property type="evidence" value="ECO:0007669"/>
    <property type="project" value="UniProtKB-EC"/>
</dbReference>
<dbReference type="PANTHER" id="PTHR48109">
    <property type="entry name" value="DIHYDROOROTATE DEHYDROGENASE (QUINONE), MITOCHONDRIAL-RELATED"/>
    <property type="match status" value="1"/>
</dbReference>
<comment type="cofactor">
    <cofactor evidence="13">
        <name>FMN</name>
        <dbReference type="ChEBI" id="CHEBI:58210"/>
    </cofactor>
    <text evidence="13">Binds 1 FMN per subunit.</text>
</comment>
<feature type="binding site" evidence="13">
    <location>
        <position position="141"/>
    </location>
    <ligand>
        <name>FMN</name>
        <dbReference type="ChEBI" id="CHEBI:58210"/>
    </ligand>
</feature>
<dbReference type="NCBIfam" id="NF003646">
    <property type="entry name" value="PRK05286.1-4"/>
    <property type="match status" value="1"/>
</dbReference>
<dbReference type="InterPro" id="IPR012135">
    <property type="entry name" value="Dihydroorotate_DH_1_2"/>
</dbReference>
<evidence type="ECO:0000256" key="6">
    <source>
        <dbReference type="ARBA" id="ARBA00022475"/>
    </source>
</evidence>
<evidence type="ECO:0000256" key="9">
    <source>
        <dbReference type="ARBA" id="ARBA00022975"/>
    </source>
</evidence>
<evidence type="ECO:0000256" key="12">
    <source>
        <dbReference type="ARBA" id="ARBA00048639"/>
    </source>
</evidence>
<feature type="binding site" evidence="13">
    <location>
        <position position="270"/>
    </location>
    <ligand>
        <name>FMN</name>
        <dbReference type="ChEBI" id="CHEBI:58210"/>
    </ligand>
</feature>
<comment type="subcellular location">
    <subcellularLocation>
        <location evidence="2 13">Cell membrane</location>
        <topology evidence="2 13">Peripheral membrane protein</topology>
    </subcellularLocation>
</comment>
<feature type="binding site" evidence="13">
    <location>
        <position position="88"/>
    </location>
    <ligand>
        <name>FMN</name>
        <dbReference type="ChEBI" id="CHEBI:58210"/>
    </ligand>
</feature>
<dbReference type="Proteomes" id="UP000030380">
    <property type="component" value="Unassembled WGS sequence"/>
</dbReference>
<feature type="binding site" evidence="13">
    <location>
        <begin position="320"/>
        <end position="321"/>
    </location>
    <ligand>
        <name>FMN</name>
        <dbReference type="ChEBI" id="CHEBI:58210"/>
    </ligand>
</feature>
<feature type="binding site" evidence="13">
    <location>
        <position position="219"/>
    </location>
    <ligand>
        <name>FMN</name>
        <dbReference type="ChEBI" id="CHEBI:58210"/>
    </ligand>
</feature>
<feature type="binding site" evidence="13">
    <location>
        <position position="247"/>
    </location>
    <ligand>
        <name>FMN</name>
        <dbReference type="ChEBI" id="CHEBI:58210"/>
    </ligand>
</feature>
<feature type="binding site" evidence="13">
    <location>
        <position position="179"/>
    </location>
    <ligand>
        <name>substrate</name>
    </ligand>
</feature>
<dbReference type="FunFam" id="3.20.20.70:FF:000028">
    <property type="entry name" value="Dihydroorotate dehydrogenase (quinone)"/>
    <property type="match status" value="1"/>
</dbReference>
<dbReference type="GO" id="GO:0044205">
    <property type="term" value="P:'de novo' UMP biosynthetic process"/>
    <property type="evidence" value="ECO:0007669"/>
    <property type="project" value="UniProtKB-UniRule"/>
</dbReference>
<evidence type="ECO:0000256" key="13">
    <source>
        <dbReference type="HAMAP-Rule" id="MF_00225"/>
    </source>
</evidence>
<organism evidence="15 16">
    <name type="scientific">Chelonobacter oris</name>
    <dbReference type="NCBI Taxonomy" id="505317"/>
    <lineage>
        <taxon>Bacteria</taxon>
        <taxon>Pseudomonadati</taxon>
        <taxon>Pseudomonadota</taxon>
        <taxon>Gammaproteobacteria</taxon>
        <taxon>Pasteurellales</taxon>
        <taxon>Pasteurellaceae</taxon>
        <taxon>Chelonobacter</taxon>
    </lineage>
</organism>
<dbReference type="NCBIfam" id="NF003652">
    <property type="entry name" value="PRK05286.2-5"/>
    <property type="match status" value="1"/>
</dbReference>
<protein>
    <recommendedName>
        <fullName evidence="13">Dihydroorotate dehydrogenase (quinone)</fullName>
        <ecNumber evidence="13">1.3.5.2</ecNumber>
    </recommendedName>
    <alternativeName>
        <fullName evidence="13">DHOdehase</fullName>
        <shortName evidence="13">DHOD</shortName>
        <shortName evidence="13">DHODase</shortName>
    </alternativeName>
    <alternativeName>
        <fullName evidence="13">Dihydroorotate oxidase</fullName>
    </alternativeName>
</protein>
<comment type="pathway">
    <text evidence="3 13">Pyrimidine metabolism; UMP biosynthesis via de novo pathway; orotate from (S)-dihydroorotate (quinone route): step 1/1.</text>
</comment>
<feature type="binding site" evidence="13">
    <location>
        <position position="68"/>
    </location>
    <ligand>
        <name>substrate</name>
    </ligand>
</feature>
<dbReference type="RefSeq" id="WP_034613785.1">
    <property type="nucleotide sequence ID" value="NZ_JSUM01000005.1"/>
</dbReference>
<keyword evidence="7 13" id="KW-0285">Flavoprotein</keyword>
<feature type="binding site" evidence="13">
    <location>
        <begin position="248"/>
        <end position="249"/>
    </location>
    <ligand>
        <name>substrate</name>
    </ligand>
</feature>
<evidence type="ECO:0000256" key="8">
    <source>
        <dbReference type="ARBA" id="ARBA00022643"/>
    </source>
</evidence>
<feature type="active site" description="Nucleophile" evidence="13">
    <location>
        <position position="177"/>
    </location>
</feature>
<dbReference type="InterPro" id="IPR001295">
    <property type="entry name" value="Dihydroorotate_DH_CS"/>
</dbReference>
<dbReference type="InterPro" id="IPR005719">
    <property type="entry name" value="Dihydroorotate_DH_2"/>
</dbReference>
<dbReference type="PANTHER" id="PTHR48109:SF4">
    <property type="entry name" value="DIHYDROOROTATE DEHYDROGENASE (QUINONE), MITOCHONDRIAL"/>
    <property type="match status" value="1"/>
</dbReference>
<dbReference type="NCBIfam" id="TIGR01036">
    <property type="entry name" value="pyrD_sub2"/>
    <property type="match status" value="1"/>
</dbReference>
<feature type="binding site" evidence="13">
    <location>
        <begin position="64"/>
        <end position="68"/>
    </location>
    <ligand>
        <name>FMN</name>
        <dbReference type="ChEBI" id="CHEBI:58210"/>
    </ligand>
</feature>
<keyword evidence="8 13" id="KW-0288">FMN</keyword>
<dbReference type="GO" id="GO:0005886">
    <property type="term" value="C:plasma membrane"/>
    <property type="evidence" value="ECO:0007669"/>
    <property type="project" value="UniProtKB-SubCell"/>
</dbReference>
<evidence type="ECO:0000256" key="1">
    <source>
        <dbReference type="ARBA" id="ARBA00003125"/>
    </source>
</evidence>
<dbReference type="InterPro" id="IPR050074">
    <property type="entry name" value="DHO_dehydrogenase"/>
</dbReference>
<name>A0A0A3AUR4_9PAST</name>
<feature type="binding site" evidence="13">
    <location>
        <position position="299"/>
    </location>
    <ligand>
        <name>FMN</name>
        <dbReference type="ChEBI" id="CHEBI:58210"/>
    </ligand>
</feature>
<dbReference type="PIRSF" id="PIRSF000164">
    <property type="entry name" value="DHO_oxidase"/>
    <property type="match status" value="1"/>
</dbReference>
<feature type="binding site" evidence="13">
    <location>
        <position position="174"/>
    </location>
    <ligand>
        <name>FMN</name>
        <dbReference type="ChEBI" id="CHEBI:58210"/>
    </ligand>
</feature>
<comment type="subunit">
    <text evidence="5 13">Monomer.</text>
</comment>
<evidence type="ECO:0000256" key="11">
    <source>
        <dbReference type="ARBA" id="ARBA00023136"/>
    </source>
</evidence>
<comment type="caution">
    <text evidence="15">The sequence shown here is derived from an EMBL/GenBank/DDBJ whole genome shotgun (WGS) entry which is preliminary data.</text>
</comment>
<evidence type="ECO:0000256" key="5">
    <source>
        <dbReference type="ARBA" id="ARBA00011245"/>
    </source>
</evidence>
<dbReference type="InterPro" id="IPR013785">
    <property type="entry name" value="Aldolase_TIM"/>
</dbReference>
<keyword evidence="11 13" id="KW-0472">Membrane</keyword>
<dbReference type="PROSITE" id="PS00911">
    <property type="entry name" value="DHODEHASE_1"/>
    <property type="match status" value="1"/>
</dbReference>
<keyword evidence="6 13" id="KW-1003">Cell membrane</keyword>
<dbReference type="UniPathway" id="UPA00070">
    <property type="reaction ID" value="UER00946"/>
</dbReference>
<evidence type="ECO:0000259" key="14">
    <source>
        <dbReference type="Pfam" id="PF01180"/>
    </source>
</evidence>
<evidence type="ECO:0000256" key="2">
    <source>
        <dbReference type="ARBA" id="ARBA00004202"/>
    </source>
</evidence>
<feature type="binding site" evidence="13">
    <location>
        <position position="174"/>
    </location>
    <ligand>
        <name>substrate</name>
    </ligand>
</feature>
<dbReference type="OrthoDB" id="9802377at2"/>
<dbReference type="GO" id="GO:0006207">
    <property type="term" value="P:'de novo' pyrimidine nucleobase biosynthetic process"/>
    <property type="evidence" value="ECO:0007669"/>
    <property type="project" value="UniProtKB-UniRule"/>
</dbReference>
<comment type="similarity">
    <text evidence="4 13">Belongs to the dihydroorotate dehydrogenase family. Type 2 subfamily.</text>
</comment>
<gene>
    <name evidence="13" type="primary">pyrD</name>
    <name evidence="15" type="ORF">OA57_03790</name>
</gene>
<evidence type="ECO:0000256" key="4">
    <source>
        <dbReference type="ARBA" id="ARBA00005359"/>
    </source>
</evidence>
<proteinExistence type="inferred from homology"/>
<keyword evidence="16" id="KW-1185">Reference proteome</keyword>
<dbReference type="EC" id="1.3.5.2" evidence="13"/>
<keyword evidence="9 13" id="KW-0665">Pyrimidine biosynthesis</keyword>
<feature type="domain" description="Dihydroorotate dehydrogenase catalytic" evidence="14">
    <location>
        <begin position="50"/>
        <end position="338"/>
    </location>
</feature>
<dbReference type="Pfam" id="PF01180">
    <property type="entry name" value="DHO_dh"/>
    <property type="match status" value="1"/>
</dbReference>
<dbReference type="SUPFAM" id="SSF51395">
    <property type="entry name" value="FMN-linked oxidoreductases"/>
    <property type="match status" value="1"/>
</dbReference>
<evidence type="ECO:0000256" key="10">
    <source>
        <dbReference type="ARBA" id="ARBA00023002"/>
    </source>
</evidence>
<dbReference type="CDD" id="cd04738">
    <property type="entry name" value="DHOD_2_like"/>
    <property type="match status" value="1"/>
</dbReference>
<dbReference type="GO" id="GO:0005737">
    <property type="term" value="C:cytoplasm"/>
    <property type="evidence" value="ECO:0007669"/>
    <property type="project" value="InterPro"/>
</dbReference>
<feature type="binding site" evidence="13">
    <location>
        <begin position="113"/>
        <end position="117"/>
    </location>
    <ligand>
        <name>substrate</name>
    </ligand>
</feature>
<dbReference type="EMBL" id="JSUM01000005">
    <property type="protein sequence ID" value="KGQ70835.1"/>
    <property type="molecule type" value="Genomic_DNA"/>
</dbReference>
<dbReference type="HAMAP" id="MF_00225">
    <property type="entry name" value="DHO_dh_type2"/>
    <property type="match status" value="1"/>
</dbReference>